<protein>
    <submittedName>
        <fullName evidence="2">Uncharacterized protein</fullName>
    </submittedName>
</protein>
<gene>
    <name evidence="2" type="ORF">S03H2_57456</name>
</gene>
<dbReference type="EMBL" id="BARU01036829">
    <property type="protein sequence ID" value="GAH81422.1"/>
    <property type="molecule type" value="Genomic_DNA"/>
</dbReference>
<dbReference type="PANTHER" id="PTHR42949:SF3">
    <property type="entry name" value="ANAEROBIC GLYCEROL-3-PHOSPHATE DEHYDROGENASE SUBUNIT B"/>
    <property type="match status" value="1"/>
</dbReference>
<dbReference type="SUPFAM" id="SSF51905">
    <property type="entry name" value="FAD/NAD(P)-binding domain"/>
    <property type="match status" value="1"/>
</dbReference>
<accession>X1II86</accession>
<dbReference type="InterPro" id="IPR051691">
    <property type="entry name" value="Metab_Enz_Cyan_OpOx_G3PDH"/>
</dbReference>
<comment type="caution">
    <text evidence="2">The sequence shown here is derived from an EMBL/GenBank/DDBJ whole genome shotgun (WGS) entry which is preliminary data.</text>
</comment>
<proteinExistence type="predicted"/>
<keyword evidence="1" id="KW-0560">Oxidoreductase</keyword>
<dbReference type="GO" id="GO:0016491">
    <property type="term" value="F:oxidoreductase activity"/>
    <property type="evidence" value="ECO:0007669"/>
    <property type="project" value="UniProtKB-KW"/>
</dbReference>
<reference evidence="2" key="1">
    <citation type="journal article" date="2014" name="Front. Microbiol.">
        <title>High frequency of phylogenetically diverse reductive dehalogenase-homologous genes in deep subseafloor sedimentary metagenomes.</title>
        <authorList>
            <person name="Kawai M."/>
            <person name="Futagami T."/>
            <person name="Toyoda A."/>
            <person name="Takaki Y."/>
            <person name="Nishi S."/>
            <person name="Hori S."/>
            <person name="Arai W."/>
            <person name="Tsubouchi T."/>
            <person name="Morono Y."/>
            <person name="Uchiyama I."/>
            <person name="Ito T."/>
            <person name="Fujiyama A."/>
            <person name="Inagaki F."/>
            <person name="Takami H."/>
        </authorList>
    </citation>
    <scope>NUCLEOTIDE SEQUENCE</scope>
    <source>
        <strain evidence="2">Expedition CK06-06</strain>
    </source>
</reference>
<dbReference type="InterPro" id="IPR041854">
    <property type="entry name" value="BFD-like_2Fe2S-bd_dom_sf"/>
</dbReference>
<dbReference type="PANTHER" id="PTHR42949">
    <property type="entry name" value="ANAEROBIC GLYCEROL-3-PHOSPHATE DEHYDROGENASE SUBUNIT B"/>
    <property type="match status" value="1"/>
</dbReference>
<evidence type="ECO:0000313" key="2">
    <source>
        <dbReference type="EMBL" id="GAH81422.1"/>
    </source>
</evidence>
<evidence type="ECO:0000256" key="1">
    <source>
        <dbReference type="ARBA" id="ARBA00023002"/>
    </source>
</evidence>
<feature type="non-terminal residue" evidence="2">
    <location>
        <position position="1"/>
    </location>
</feature>
<name>X1II86_9ZZZZ</name>
<dbReference type="CDD" id="cd19946">
    <property type="entry name" value="GlpA-like_Fer2_BFD-like"/>
    <property type="match status" value="1"/>
</dbReference>
<dbReference type="Gene3D" id="3.50.50.60">
    <property type="entry name" value="FAD/NAD(P)-binding domain"/>
    <property type="match status" value="2"/>
</dbReference>
<dbReference type="InterPro" id="IPR036188">
    <property type="entry name" value="FAD/NAD-bd_sf"/>
</dbReference>
<dbReference type="AlphaFoldDB" id="X1II86"/>
<sequence length="240" mass="26328">KLVQGIGYMLQYFPAPYWPNTWVKEARGDSQVREVILTNGKREWIEPADVVACAYGLVPSVELAALAGCKQENGRLVVDHLQRCHGHPGRVGTGWKPVSRFFAAGEITGIGGTELAITEGEIAGLTAAGKEQSAAKLIARRERQQKFARLLNQSFALKPQLKSALADLPDDTIVCRCEDVTFGELKNQADQRSAKLYTRCGMGPCQGRVCSSALQYLLGWEPNKVRPPLFPTKIGDFISK</sequence>
<dbReference type="Gene3D" id="1.10.10.1100">
    <property type="entry name" value="BFD-like [2Fe-2S]-binding domain"/>
    <property type="match status" value="1"/>
</dbReference>
<organism evidence="2">
    <name type="scientific">marine sediment metagenome</name>
    <dbReference type="NCBI Taxonomy" id="412755"/>
    <lineage>
        <taxon>unclassified sequences</taxon>
        <taxon>metagenomes</taxon>
        <taxon>ecological metagenomes</taxon>
    </lineage>
</organism>